<dbReference type="RefSeq" id="WP_338450235.1">
    <property type="nucleotide sequence ID" value="NZ_CP137640.1"/>
</dbReference>
<sequence>MNKVKLWTKDFLIVSIANFFLYFTFYLLMVALTTFATEKFLATPSEAGLASGIFVIGTLIARLFSGKSID</sequence>
<gene>
    <name evidence="8" type="ORF">R4Z09_29845</name>
</gene>
<dbReference type="SUPFAM" id="SSF103473">
    <property type="entry name" value="MFS general substrate transporter"/>
    <property type="match status" value="1"/>
</dbReference>
<keyword evidence="9" id="KW-1185">Reference proteome</keyword>
<organism evidence="8 9">
    <name type="scientific">Niallia oryzisoli</name>
    <dbReference type="NCBI Taxonomy" id="1737571"/>
    <lineage>
        <taxon>Bacteria</taxon>
        <taxon>Bacillati</taxon>
        <taxon>Bacillota</taxon>
        <taxon>Bacilli</taxon>
        <taxon>Bacillales</taxon>
        <taxon>Bacillaceae</taxon>
        <taxon>Niallia</taxon>
    </lineage>
</organism>
<evidence type="ECO:0000313" key="8">
    <source>
        <dbReference type="EMBL" id="WVX81306.1"/>
    </source>
</evidence>
<evidence type="ECO:0000313" key="9">
    <source>
        <dbReference type="Proteomes" id="UP001357223"/>
    </source>
</evidence>
<dbReference type="PANTHER" id="PTHR23531">
    <property type="entry name" value="QUINOLENE RESISTANCE PROTEIN NORA"/>
    <property type="match status" value="1"/>
</dbReference>
<dbReference type="PROSITE" id="PS50850">
    <property type="entry name" value="MFS"/>
    <property type="match status" value="1"/>
</dbReference>
<evidence type="ECO:0000256" key="2">
    <source>
        <dbReference type="ARBA" id="ARBA00022448"/>
    </source>
</evidence>
<dbReference type="PANTHER" id="PTHR23531:SF1">
    <property type="entry name" value="QUINOLENE RESISTANCE PROTEIN NORA"/>
    <property type="match status" value="1"/>
</dbReference>
<dbReference type="InterPro" id="IPR020846">
    <property type="entry name" value="MFS_dom"/>
</dbReference>
<dbReference type="InterPro" id="IPR036259">
    <property type="entry name" value="MFS_trans_sf"/>
</dbReference>
<evidence type="ECO:0000259" key="7">
    <source>
        <dbReference type="PROSITE" id="PS50850"/>
    </source>
</evidence>
<protein>
    <recommendedName>
        <fullName evidence="7">Major facilitator superfamily (MFS) profile domain-containing protein</fullName>
    </recommendedName>
</protein>
<keyword evidence="2" id="KW-0813">Transport</keyword>
<evidence type="ECO:0000256" key="5">
    <source>
        <dbReference type="ARBA" id="ARBA00023136"/>
    </source>
</evidence>
<accession>A0ABZ2CG60</accession>
<keyword evidence="3 6" id="KW-0812">Transmembrane</keyword>
<reference evidence="8 9" key="1">
    <citation type="submission" date="2023-10" db="EMBL/GenBank/DDBJ databases">
        <title>Niallia locisalis sp.nov. isolated from a salt pond sample.</title>
        <authorList>
            <person name="Li X.-J."/>
            <person name="Dong L."/>
        </authorList>
    </citation>
    <scope>NUCLEOTIDE SEQUENCE [LARGE SCALE GENOMIC DNA]</scope>
    <source>
        <strain evidence="8 9">DSM 29761</strain>
    </source>
</reference>
<evidence type="ECO:0000256" key="4">
    <source>
        <dbReference type="ARBA" id="ARBA00022989"/>
    </source>
</evidence>
<dbReference type="Gene3D" id="1.20.1250.20">
    <property type="entry name" value="MFS general substrate transporter like domains"/>
    <property type="match status" value="1"/>
</dbReference>
<comment type="subcellular location">
    <subcellularLocation>
        <location evidence="1">Cell membrane</location>
        <topology evidence="1">Multi-pass membrane protein</topology>
    </subcellularLocation>
</comment>
<feature type="transmembrane region" description="Helical" evidence="6">
    <location>
        <begin position="47"/>
        <end position="64"/>
    </location>
</feature>
<dbReference type="EMBL" id="CP137640">
    <property type="protein sequence ID" value="WVX81306.1"/>
    <property type="molecule type" value="Genomic_DNA"/>
</dbReference>
<keyword evidence="4 6" id="KW-1133">Transmembrane helix</keyword>
<proteinExistence type="predicted"/>
<keyword evidence="5 6" id="KW-0472">Membrane</keyword>
<evidence type="ECO:0000256" key="6">
    <source>
        <dbReference type="SAM" id="Phobius"/>
    </source>
</evidence>
<feature type="transmembrane region" description="Helical" evidence="6">
    <location>
        <begin position="12"/>
        <end position="35"/>
    </location>
</feature>
<evidence type="ECO:0000256" key="1">
    <source>
        <dbReference type="ARBA" id="ARBA00004651"/>
    </source>
</evidence>
<evidence type="ECO:0000256" key="3">
    <source>
        <dbReference type="ARBA" id="ARBA00022692"/>
    </source>
</evidence>
<name>A0ABZ2CG60_9BACI</name>
<dbReference type="Proteomes" id="UP001357223">
    <property type="component" value="Chromosome"/>
</dbReference>
<feature type="domain" description="Major facilitator superfamily (MFS) profile" evidence="7">
    <location>
        <begin position="10"/>
        <end position="70"/>
    </location>
</feature>
<dbReference type="InterPro" id="IPR052714">
    <property type="entry name" value="MFS_Exporter"/>
</dbReference>